<dbReference type="EMBL" id="LAZR01026665">
    <property type="protein sequence ID" value="KKL68019.1"/>
    <property type="molecule type" value="Genomic_DNA"/>
</dbReference>
<reference evidence="1" key="1">
    <citation type="journal article" date="2015" name="Nature">
        <title>Complex archaea that bridge the gap between prokaryotes and eukaryotes.</title>
        <authorList>
            <person name="Spang A."/>
            <person name="Saw J.H."/>
            <person name="Jorgensen S.L."/>
            <person name="Zaremba-Niedzwiedzka K."/>
            <person name="Martijn J."/>
            <person name="Lind A.E."/>
            <person name="van Eijk R."/>
            <person name="Schleper C."/>
            <person name="Guy L."/>
            <person name="Ettema T.J."/>
        </authorList>
    </citation>
    <scope>NUCLEOTIDE SEQUENCE</scope>
</reference>
<evidence type="ECO:0000313" key="1">
    <source>
        <dbReference type="EMBL" id="KKL68019.1"/>
    </source>
</evidence>
<sequence>MDIIAAEKQRKRRAKLIAEGKCTVCKNLSDNLPKLRCVSCTTGRVKSDNQKRREKRYARGLCTNCGKNPHKPDKRRCQECCDKNQQWYHESSYKVKNRILDKQRRKDRRQRIIDHYGGKCVCCGESEPVFLSIDHINNDGADHRANITKKKGRGKQAGSTTMYKWIERNNYPTDLQLLCHNCNMGRYRNGGICPHKEMANE</sequence>
<protein>
    <submittedName>
        <fullName evidence="1">Uncharacterized protein</fullName>
    </submittedName>
</protein>
<accession>A0A0F9E203</accession>
<comment type="caution">
    <text evidence="1">The sequence shown here is derived from an EMBL/GenBank/DDBJ whole genome shotgun (WGS) entry which is preliminary data.</text>
</comment>
<gene>
    <name evidence="1" type="ORF">LCGC14_2129140</name>
</gene>
<organism evidence="1">
    <name type="scientific">marine sediment metagenome</name>
    <dbReference type="NCBI Taxonomy" id="412755"/>
    <lineage>
        <taxon>unclassified sequences</taxon>
        <taxon>metagenomes</taxon>
        <taxon>ecological metagenomes</taxon>
    </lineage>
</organism>
<proteinExistence type="predicted"/>
<name>A0A0F9E203_9ZZZZ</name>
<dbReference type="AlphaFoldDB" id="A0A0F9E203"/>